<organism evidence="2 3">
    <name type="scientific">Gnathostoma spinigerum</name>
    <dbReference type="NCBI Taxonomy" id="75299"/>
    <lineage>
        <taxon>Eukaryota</taxon>
        <taxon>Metazoa</taxon>
        <taxon>Ecdysozoa</taxon>
        <taxon>Nematoda</taxon>
        <taxon>Chromadorea</taxon>
        <taxon>Rhabditida</taxon>
        <taxon>Spirurina</taxon>
        <taxon>Gnathostomatomorpha</taxon>
        <taxon>Gnathostomatoidea</taxon>
        <taxon>Gnathostomatidae</taxon>
        <taxon>Gnathostoma</taxon>
    </lineage>
</organism>
<dbReference type="Proteomes" id="UP001608902">
    <property type="component" value="Unassembled WGS sequence"/>
</dbReference>
<evidence type="ECO:0000313" key="3">
    <source>
        <dbReference type="Proteomes" id="UP001608902"/>
    </source>
</evidence>
<protein>
    <recommendedName>
        <fullName evidence="1">Complex 1 LYR protein domain-containing protein</fullName>
    </recommendedName>
</protein>
<evidence type="ECO:0000259" key="1">
    <source>
        <dbReference type="Pfam" id="PF05347"/>
    </source>
</evidence>
<dbReference type="EMBL" id="JBGFUD010002421">
    <property type="protein sequence ID" value="MFH4977580.1"/>
    <property type="molecule type" value="Genomic_DNA"/>
</dbReference>
<comment type="caution">
    <text evidence="2">The sequence shown here is derived from an EMBL/GenBank/DDBJ whole genome shotgun (WGS) entry which is preliminary data.</text>
</comment>
<gene>
    <name evidence="2" type="ORF">AB6A40_004289</name>
</gene>
<evidence type="ECO:0000313" key="2">
    <source>
        <dbReference type="EMBL" id="MFH4977580.1"/>
    </source>
</evidence>
<dbReference type="PANTHER" id="PTHR13166">
    <property type="entry name" value="PROTEIN C6ORF149"/>
    <property type="match status" value="1"/>
</dbReference>
<accession>A0ABD6EMR9</accession>
<proteinExistence type="predicted"/>
<feature type="domain" description="Complex 1 LYR protein" evidence="1">
    <location>
        <begin position="11"/>
        <end position="62"/>
    </location>
</feature>
<keyword evidence="3" id="KW-1185">Reference proteome</keyword>
<sequence length="84" mass="10354">MAAISRTVWTKLYKDLHRTACQFPQYEYREFFKRRIRELFKDTITKKTQTPQQFYKECQELLVVLDRQSTLSKKFHYTKLVVEK</sequence>
<reference evidence="2 3" key="1">
    <citation type="submission" date="2024-08" db="EMBL/GenBank/DDBJ databases">
        <title>Gnathostoma spinigerum genome.</title>
        <authorList>
            <person name="Gonzalez-Bertolin B."/>
            <person name="Monzon S."/>
            <person name="Zaballos A."/>
            <person name="Jimenez P."/>
            <person name="Dekumyoy P."/>
            <person name="Varona S."/>
            <person name="Cuesta I."/>
            <person name="Sumanam S."/>
            <person name="Adisakwattana P."/>
            <person name="Gasser R.B."/>
            <person name="Hernandez-Gonzalez A."/>
            <person name="Young N.D."/>
            <person name="Perteguer M.J."/>
        </authorList>
    </citation>
    <scope>NUCLEOTIDE SEQUENCE [LARGE SCALE GENOMIC DNA]</scope>
    <source>
        <strain evidence="2">AL3</strain>
        <tissue evidence="2">Liver</tissue>
    </source>
</reference>
<dbReference type="AlphaFoldDB" id="A0ABD6EMR9"/>
<dbReference type="InterPro" id="IPR008011">
    <property type="entry name" value="Complex1_LYR_dom"/>
</dbReference>
<dbReference type="InterPro" id="IPR051522">
    <property type="entry name" value="ISC_assembly_LYR"/>
</dbReference>
<name>A0ABD6EMR9_9BILA</name>
<dbReference type="Pfam" id="PF05347">
    <property type="entry name" value="Complex1_LYR"/>
    <property type="match status" value="1"/>
</dbReference>
<dbReference type="PANTHER" id="PTHR13166:SF7">
    <property type="entry name" value="LYR MOTIF-CONTAINING PROTEIN 4"/>
    <property type="match status" value="1"/>
</dbReference>